<keyword evidence="3" id="KW-1185">Reference proteome</keyword>
<dbReference type="AlphaFoldDB" id="A0A3M9MEM6"/>
<dbReference type="EMBL" id="RJJQ01000006">
    <property type="protein sequence ID" value="RNI23078.1"/>
    <property type="molecule type" value="Genomic_DNA"/>
</dbReference>
<proteinExistence type="predicted"/>
<dbReference type="CDD" id="cd00093">
    <property type="entry name" value="HTH_XRE"/>
    <property type="match status" value="1"/>
</dbReference>
<evidence type="ECO:0000313" key="2">
    <source>
        <dbReference type="EMBL" id="RNI23078.1"/>
    </source>
</evidence>
<sequence>MNLDTPQRNKKLANLVSEARTEKRLSYGQLAALTSISKGTLFKIEDGSTVQPDQSSLQRLAQALDLPLADLYLAAGYEQSGDLPTLTMYFRSKYPKMPDTALQQIADITKKYGIEPNNSGPRPGEDEI</sequence>
<dbReference type="PROSITE" id="PS50943">
    <property type="entry name" value="HTH_CROC1"/>
    <property type="match status" value="1"/>
</dbReference>
<dbReference type="SMART" id="SM00530">
    <property type="entry name" value="HTH_XRE"/>
    <property type="match status" value="1"/>
</dbReference>
<protein>
    <submittedName>
        <fullName evidence="2">XRE family transcriptional regulator</fullName>
    </submittedName>
</protein>
<dbReference type="InterPro" id="IPR010982">
    <property type="entry name" value="Lambda_DNA-bd_dom_sf"/>
</dbReference>
<comment type="caution">
    <text evidence="2">The sequence shown here is derived from an EMBL/GenBank/DDBJ whole genome shotgun (WGS) entry which is preliminary data.</text>
</comment>
<evidence type="ECO:0000259" key="1">
    <source>
        <dbReference type="PROSITE" id="PS50943"/>
    </source>
</evidence>
<dbReference type="InterPro" id="IPR001387">
    <property type="entry name" value="Cro/C1-type_HTH"/>
</dbReference>
<name>A0A3M9MEM6_9MICO</name>
<dbReference type="SUPFAM" id="SSF47413">
    <property type="entry name" value="lambda repressor-like DNA-binding domains"/>
    <property type="match status" value="1"/>
</dbReference>
<dbReference type="OrthoDB" id="4629244at2"/>
<dbReference type="Proteomes" id="UP000271678">
    <property type="component" value="Unassembled WGS sequence"/>
</dbReference>
<accession>A0A3M9MEM6</accession>
<gene>
    <name evidence="2" type="ORF">EFY87_08005</name>
</gene>
<feature type="domain" description="HTH cro/C1-type" evidence="1">
    <location>
        <begin position="16"/>
        <end position="71"/>
    </location>
</feature>
<dbReference type="Pfam" id="PF01381">
    <property type="entry name" value="HTH_3"/>
    <property type="match status" value="1"/>
</dbReference>
<organism evidence="2 3">
    <name type="scientific">Flexivirga caeni</name>
    <dbReference type="NCBI Taxonomy" id="2294115"/>
    <lineage>
        <taxon>Bacteria</taxon>
        <taxon>Bacillati</taxon>
        <taxon>Actinomycetota</taxon>
        <taxon>Actinomycetes</taxon>
        <taxon>Micrococcales</taxon>
        <taxon>Dermacoccaceae</taxon>
        <taxon>Flexivirga</taxon>
    </lineage>
</organism>
<dbReference type="Gene3D" id="1.10.260.40">
    <property type="entry name" value="lambda repressor-like DNA-binding domains"/>
    <property type="match status" value="1"/>
</dbReference>
<dbReference type="GO" id="GO:0003677">
    <property type="term" value="F:DNA binding"/>
    <property type="evidence" value="ECO:0007669"/>
    <property type="project" value="InterPro"/>
</dbReference>
<evidence type="ECO:0000313" key="3">
    <source>
        <dbReference type="Proteomes" id="UP000271678"/>
    </source>
</evidence>
<dbReference type="RefSeq" id="WP_123270953.1">
    <property type="nucleotide sequence ID" value="NZ_RJJQ01000006.1"/>
</dbReference>
<reference evidence="2 3" key="1">
    <citation type="submission" date="2018-11" db="EMBL/GenBank/DDBJ databases">
        <title>Draft genome of Simplicispira Flexivirga sp. BO-16.</title>
        <authorList>
            <person name="Im W.T."/>
        </authorList>
    </citation>
    <scope>NUCLEOTIDE SEQUENCE [LARGE SCALE GENOMIC DNA]</scope>
    <source>
        <strain evidence="2 3">BO-16</strain>
    </source>
</reference>